<organism evidence="1 2">
    <name type="scientific">Fusobacterium animalis D11</name>
    <dbReference type="NCBI Taxonomy" id="556264"/>
    <lineage>
        <taxon>Bacteria</taxon>
        <taxon>Fusobacteriati</taxon>
        <taxon>Fusobacteriota</taxon>
        <taxon>Fusobacteriia</taxon>
        <taxon>Fusobacteriales</taxon>
        <taxon>Fusobacteriaceae</taxon>
        <taxon>Fusobacterium</taxon>
    </lineage>
</organism>
<dbReference type="PROSITE" id="PS51257">
    <property type="entry name" value="PROKAR_LIPOPROTEIN"/>
    <property type="match status" value="1"/>
</dbReference>
<sequence>MKMKRILFGLLTIFILMLAVACGKKGLFVK</sequence>
<name>A0A0K9CPA8_9FUSO</name>
<comment type="caution">
    <text evidence="1">The sequence shown here is derived from an EMBL/GenBank/DDBJ whole genome shotgun (WGS) entry which is preliminary data.</text>
</comment>
<dbReference type="EMBL" id="ACDS02000003">
    <property type="protein sequence ID" value="KMV76112.1"/>
    <property type="molecule type" value="Genomic_DNA"/>
</dbReference>
<accession>A0A0K9CPA8</accession>
<reference evidence="2" key="1">
    <citation type="submission" date="2009-02" db="EMBL/GenBank/DDBJ databases">
        <title>The Genome Sequence of Shigella sp. D9.</title>
        <authorList>
            <consortium name="The Broad Institute Genome Sequencing Platform"/>
            <person name="Ward D."/>
            <person name="Young S.K."/>
            <person name="Kodira C.D."/>
            <person name="Zeng Q."/>
            <person name="Koehrsen M."/>
            <person name="Alvarado L."/>
            <person name="Berlin A."/>
            <person name="Borenstein D."/>
            <person name="Chen Z."/>
            <person name="Engels R."/>
            <person name="Freedman E."/>
            <person name="Gellesch M."/>
            <person name="Goldberg J."/>
            <person name="Griggs A."/>
            <person name="Gujja S."/>
            <person name="Heiman D."/>
            <person name="Hepburn T."/>
            <person name="Howarth C."/>
            <person name="Jen D."/>
            <person name="Larson L."/>
            <person name="Lewis B."/>
            <person name="Mehta T."/>
            <person name="Park D."/>
            <person name="Pearson M."/>
            <person name="Roberts A."/>
            <person name="Saif S."/>
            <person name="Shea T."/>
            <person name="Shenoy N."/>
            <person name="Sisk P."/>
            <person name="Stolte C."/>
            <person name="Sykes S."/>
            <person name="Walk T."/>
            <person name="White J."/>
            <person name="Yandava C."/>
            <person name="Allen-Vercoe E."/>
            <person name="Strauss J."/>
            <person name="Sibley C."/>
            <person name="White A."/>
            <person name="Ambrose C."/>
            <person name="Lander E."/>
            <person name="Nusbaum C."/>
            <person name="Galagan J."/>
            <person name="Birren B."/>
        </authorList>
    </citation>
    <scope>NUCLEOTIDE SEQUENCE [LARGE SCALE GENOMIC DNA]</scope>
    <source>
        <strain evidence="2">D11</strain>
    </source>
</reference>
<protein>
    <recommendedName>
        <fullName evidence="3">Lipoprotein</fullName>
    </recommendedName>
</protein>
<evidence type="ECO:0008006" key="3">
    <source>
        <dbReference type="Google" id="ProtNLM"/>
    </source>
</evidence>
<proteinExistence type="predicted"/>
<dbReference type="Proteomes" id="UP000004650">
    <property type="component" value="Unassembled WGS sequence"/>
</dbReference>
<evidence type="ECO:0000313" key="1">
    <source>
        <dbReference type="EMBL" id="KMV76112.1"/>
    </source>
</evidence>
<gene>
    <name evidence="1" type="ORF">PSAG_04511</name>
</gene>
<evidence type="ECO:0000313" key="2">
    <source>
        <dbReference type="Proteomes" id="UP000004650"/>
    </source>
</evidence>
<reference evidence="1 2" key="2">
    <citation type="submission" date="2013-10" db="EMBL/GenBank/DDBJ databases">
        <title>The Genome Sequence of Fusobacterium nucleatum subsp. animalis D11.</title>
        <authorList>
            <consortium name="The Broad Institute Genomics Platform"/>
            <person name="Earl A."/>
            <person name="Ward D."/>
            <person name="Feldgarden M."/>
            <person name="Gevers D."/>
            <person name="Kostic A."/>
            <person name="Garrett W."/>
            <person name="Young S.K."/>
            <person name="Zeng Q."/>
            <person name="Gargeya S."/>
            <person name="Fitzgerald M."/>
            <person name="Abouelleil A."/>
            <person name="Alvarado L."/>
            <person name="Berlin A.M."/>
            <person name="Chapman S.B."/>
            <person name="Gainer-Dewar J."/>
            <person name="Goldberg J."/>
            <person name="Gnerre S."/>
            <person name="Griggs A."/>
            <person name="Gujja S."/>
            <person name="Hansen M."/>
            <person name="Howarth C."/>
            <person name="Imamovic A."/>
            <person name="Ireland A."/>
            <person name="Larimer J."/>
            <person name="McCowan C."/>
            <person name="Murphy C."/>
            <person name="Pearson M."/>
            <person name="Poon T.W."/>
            <person name="Priest M."/>
            <person name="Roberts A."/>
            <person name="Saif S."/>
            <person name="Shea T."/>
            <person name="Sykes S."/>
            <person name="Wortman J."/>
            <person name="Nusbaum C."/>
            <person name="Birren B."/>
        </authorList>
    </citation>
    <scope>NUCLEOTIDE SEQUENCE [LARGE SCALE GENOMIC DNA]</scope>
    <source>
        <strain evidence="1 2">D11</strain>
    </source>
</reference>
<dbReference type="AlphaFoldDB" id="A0A0K9CPA8"/>